<keyword evidence="1" id="KW-0812">Transmembrane</keyword>
<organism evidence="2 5">
    <name type="scientific">Brachyspira aalborgi</name>
    <dbReference type="NCBI Taxonomy" id="29522"/>
    <lineage>
        <taxon>Bacteria</taxon>
        <taxon>Pseudomonadati</taxon>
        <taxon>Spirochaetota</taxon>
        <taxon>Spirochaetia</taxon>
        <taxon>Brachyspirales</taxon>
        <taxon>Brachyspiraceae</taxon>
        <taxon>Brachyspira</taxon>
    </lineage>
</organism>
<evidence type="ECO:0000313" key="3">
    <source>
        <dbReference type="EMBL" id="TXJ32804.1"/>
    </source>
</evidence>
<reference evidence="4 5" key="1">
    <citation type="journal article" date="1992" name="Lakartidningen">
        <title>[Penicillin V and not amoxicillin is the first choice preparation in acute otitis].</title>
        <authorList>
            <person name="Kamme C."/>
            <person name="Lundgren K."/>
            <person name="Prellner K."/>
        </authorList>
    </citation>
    <scope>NUCLEOTIDE SEQUENCE [LARGE SCALE GENOMIC DNA]</scope>
    <source>
        <strain evidence="2 5">PC4597II</strain>
        <strain evidence="3 4">PC5099IV</strain>
    </source>
</reference>
<reference evidence="2" key="2">
    <citation type="submission" date="2019-01" db="EMBL/GenBank/DDBJ databases">
        <authorList>
            <person name="Thorell K."/>
        </authorList>
    </citation>
    <scope>NUCLEOTIDE SEQUENCE</scope>
    <source>
        <strain evidence="2">PC4597II</strain>
        <strain evidence="3">PC5099IV</strain>
    </source>
</reference>
<keyword evidence="1" id="KW-1133">Transmembrane helix</keyword>
<dbReference type="EMBL" id="SAYA01000023">
    <property type="protein sequence ID" value="TXJ24448.1"/>
    <property type="molecule type" value="Genomic_DNA"/>
</dbReference>
<keyword evidence="1" id="KW-0472">Membrane</keyword>
<dbReference type="RefSeq" id="WP_147748419.1">
    <property type="nucleotide sequence ID" value="NZ_SAXZ01000010.1"/>
</dbReference>
<dbReference type="AlphaFoldDB" id="A0AB38PYL4"/>
<protein>
    <submittedName>
        <fullName evidence="2">Uncharacterized protein</fullName>
    </submittedName>
</protein>
<proteinExistence type="predicted"/>
<keyword evidence="4" id="KW-1185">Reference proteome</keyword>
<name>A0AB38PYL4_9SPIR</name>
<feature type="transmembrane region" description="Helical" evidence="1">
    <location>
        <begin position="6"/>
        <end position="26"/>
    </location>
</feature>
<evidence type="ECO:0000313" key="5">
    <source>
        <dbReference type="Proteomes" id="UP000324336"/>
    </source>
</evidence>
<evidence type="ECO:0000256" key="1">
    <source>
        <dbReference type="SAM" id="Phobius"/>
    </source>
</evidence>
<dbReference type="Proteomes" id="UP000322659">
    <property type="component" value="Unassembled WGS sequence"/>
</dbReference>
<dbReference type="EMBL" id="SAXZ01000010">
    <property type="protein sequence ID" value="TXJ32804.1"/>
    <property type="molecule type" value="Genomic_DNA"/>
</dbReference>
<comment type="caution">
    <text evidence="2">The sequence shown here is derived from an EMBL/GenBank/DDBJ whole genome shotgun (WGS) entry which is preliminary data.</text>
</comment>
<dbReference type="Proteomes" id="UP000324336">
    <property type="component" value="Unassembled WGS sequence"/>
</dbReference>
<evidence type="ECO:0000313" key="4">
    <source>
        <dbReference type="Proteomes" id="UP000322659"/>
    </source>
</evidence>
<gene>
    <name evidence="3" type="ORF">EPJ71_04480</name>
    <name evidence="2" type="ORF">EPJ73_11495</name>
</gene>
<accession>A0AB38PYL4</accession>
<sequence length="131" mass="14710">MIKIFYILFICLFVIFYIIACVSPVASPIGENRNGTYKGTQPTLQKRWLTISIKDDGGFTLGYQNTNAGTTSDTFEIYSTNISGIDPYYSFQNTKGAGTLKFISSNKVIVTFRKLVPDYYVIGETTCRKQP</sequence>
<evidence type="ECO:0000313" key="2">
    <source>
        <dbReference type="EMBL" id="TXJ24448.1"/>
    </source>
</evidence>